<protein>
    <submittedName>
        <fullName evidence="2">Uncharacterized protein</fullName>
    </submittedName>
</protein>
<feature type="compositionally biased region" description="Acidic residues" evidence="1">
    <location>
        <begin position="1"/>
        <end position="13"/>
    </location>
</feature>
<dbReference type="AlphaFoldDB" id="A0A843W360"/>
<feature type="compositionally biased region" description="Polar residues" evidence="1">
    <location>
        <begin position="79"/>
        <end position="88"/>
    </location>
</feature>
<name>A0A843W360_COLES</name>
<evidence type="ECO:0000256" key="1">
    <source>
        <dbReference type="SAM" id="MobiDB-lite"/>
    </source>
</evidence>
<accession>A0A843W360</accession>
<dbReference type="Proteomes" id="UP000652761">
    <property type="component" value="Unassembled WGS sequence"/>
</dbReference>
<feature type="region of interest" description="Disordered" evidence="1">
    <location>
        <begin position="1"/>
        <end position="20"/>
    </location>
</feature>
<reference evidence="2" key="1">
    <citation type="submission" date="2017-07" db="EMBL/GenBank/DDBJ databases">
        <title>Taro Niue Genome Assembly and Annotation.</title>
        <authorList>
            <person name="Atibalentja N."/>
            <person name="Keating K."/>
            <person name="Fields C.J."/>
        </authorList>
    </citation>
    <scope>NUCLEOTIDE SEQUENCE</scope>
    <source>
        <strain evidence="2">Niue_2</strain>
        <tissue evidence="2">Leaf</tissue>
    </source>
</reference>
<evidence type="ECO:0000313" key="2">
    <source>
        <dbReference type="EMBL" id="MQM05523.1"/>
    </source>
</evidence>
<keyword evidence="3" id="KW-1185">Reference proteome</keyword>
<organism evidence="2 3">
    <name type="scientific">Colocasia esculenta</name>
    <name type="common">Wild taro</name>
    <name type="synonym">Arum esculentum</name>
    <dbReference type="NCBI Taxonomy" id="4460"/>
    <lineage>
        <taxon>Eukaryota</taxon>
        <taxon>Viridiplantae</taxon>
        <taxon>Streptophyta</taxon>
        <taxon>Embryophyta</taxon>
        <taxon>Tracheophyta</taxon>
        <taxon>Spermatophyta</taxon>
        <taxon>Magnoliopsida</taxon>
        <taxon>Liliopsida</taxon>
        <taxon>Araceae</taxon>
        <taxon>Aroideae</taxon>
        <taxon>Colocasieae</taxon>
        <taxon>Colocasia</taxon>
    </lineage>
</organism>
<evidence type="ECO:0000313" key="3">
    <source>
        <dbReference type="Proteomes" id="UP000652761"/>
    </source>
</evidence>
<gene>
    <name evidence="2" type="ORF">Taro_038331</name>
</gene>
<feature type="non-terminal residue" evidence="2">
    <location>
        <position position="101"/>
    </location>
</feature>
<feature type="region of interest" description="Disordered" evidence="1">
    <location>
        <begin position="36"/>
        <end position="101"/>
    </location>
</feature>
<dbReference type="EMBL" id="NMUH01003427">
    <property type="protein sequence ID" value="MQM05523.1"/>
    <property type="molecule type" value="Genomic_DNA"/>
</dbReference>
<comment type="caution">
    <text evidence="2">The sequence shown here is derived from an EMBL/GenBank/DDBJ whole genome shotgun (WGS) entry which is preliminary data.</text>
</comment>
<proteinExistence type="predicted"/>
<sequence>STGGRDEEEDEEGGFSSQDLAYELQREPLLFIEKLKGTSSGTPRHVMMTRETPRQWMIGDDDDSSFTNGATPPRCATPHSGQQQQVAATTRGGGPPSSSLA</sequence>